<gene>
    <name evidence="1" type="ORF">SAMN04488045_2606</name>
</gene>
<keyword evidence="1" id="KW-0808">Transferase</keyword>
<dbReference type="GO" id="GO:0016740">
    <property type="term" value="F:transferase activity"/>
    <property type="evidence" value="ECO:0007669"/>
    <property type="project" value="UniProtKB-KW"/>
</dbReference>
<dbReference type="Proteomes" id="UP000236752">
    <property type="component" value="Unassembled WGS sequence"/>
</dbReference>
<dbReference type="EMBL" id="FNUZ01000004">
    <property type="protein sequence ID" value="SEG38955.1"/>
    <property type="molecule type" value="Genomic_DNA"/>
</dbReference>
<dbReference type="AlphaFoldDB" id="A0A1H5ZT42"/>
<proteinExistence type="predicted"/>
<dbReference type="OrthoDB" id="9808976at2"/>
<dbReference type="RefSeq" id="WP_103910939.1">
    <property type="nucleotide sequence ID" value="NZ_FNUZ01000004.1"/>
</dbReference>
<evidence type="ECO:0000313" key="1">
    <source>
        <dbReference type="EMBL" id="SEG38955.1"/>
    </source>
</evidence>
<accession>A0A1H5ZT42</accession>
<evidence type="ECO:0000313" key="2">
    <source>
        <dbReference type="Proteomes" id="UP000236752"/>
    </source>
</evidence>
<organism evidence="1 2">
    <name type="scientific">Thalassococcus halodurans</name>
    <dbReference type="NCBI Taxonomy" id="373675"/>
    <lineage>
        <taxon>Bacteria</taxon>
        <taxon>Pseudomonadati</taxon>
        <taxon>Pseudomonadota</taxon>
        <taxon>Alphaproteobacteria</taxon>
        <taxon>Rhodobacterales</taxon>
        <taxon>Roseobacteraceae</taxon>
        <taxon>Thalassococcus</taxon>
    </lineage>
</organism>
<reference evidence="1 2" key="1">
    <citation type="submission" date="2016-10" db="EMBL/GenBank/DDBJ databases">
        <authorList>
            <person name="de Groot N.N."/>
        </authorList>
    </citation>
    <scope>NUCLEOTIDE SEQUENCE [LARGE SCALE GENOMIC DNA]</scope>
    <source>
        <strain evidence="1 2">DSM 26915</strain>
    </source>
</reference>
<protein>
    <submittedName>
        <fullName evidence="1">Acetyltransferase involved in cellulose biosynthesis, CelD/BcsL family</fullName>
    </submittedName>
</protein>
<sequence length="337" mass="37088">MFYEHKPSLENAKPVAPRRLQVTMAITLDAFENLRSGWKNLETIDPNATVFLSWSWMRRIMRDNPDAWRVLVVSDLAQNGQVVGLLPVGLKKGEAFGASGLLGAEYGALLCHPDYEAAVLPLLAKAVQTLEWTTLRVSGNGAQGRMRKFMAGFSSNVFRTASLQKDSAQIVLPDSAEAYLKDLEDTSVAEHLVAMRKRRAWRSYVSEPEDVATDLDFLMDMMLAEGATEQALVAMRALLVNAQHSDALFLVTLRDADGPIGVLAHILDHDLDRVHVVGFAAAQGVDRTDVRAKLHLDCVSWAIRHGFAVYDLGQDADAARYANSMLNTSGAQIVRRG</sequence>
<name>A0A1H5ZT42_9RHOB</name>
<keyword evidence="2" id="KW-1185">Reference proteome</keyword>